<keyword evidence="1" id="KW-1133">Transmembrane helix</keyword>
<proteinExistence type="predicted"/>
<protein>
    <recommendedName>
        <fullName evidence="4">LysE family translocator</fullName>
    </recommendedName>
</protein>
<dbReference type="Proteomes" id="UP001153050">
    <property type="component" value="Unassembled WGS sequence"/>
</dbReference>
<keyword evidence="1" id="KW-0472">Membrane</keyword>
<organism evidence="2 3">
    <name type="scientific">Mesorhizobium escarrei</name>
    <dbReference type="NCBI Taxonomy" id="666018"/>
    <lineage>
        <taxon>Bacteria</taxon>
        <taxon>Pseudomonadati</taxon>
        <taxon>Pseudomonadota</taxon>
        <taxon>Alphaproteobacteria</taxon>
        <taxon>Hyphomicrobiales</taxon>
        <taxon>Phyllobacteriaceae</taxon>
        <taxon>Mesorhizobium</taxon>
    </lineage>
</organism>
<gene>
    <name evidence="2" type="ORF">MES5069_40077</name>
</gene>
<reference evidence="2 3" key="1">
    <citation type="submission" date="2022-03" db="EMBL/GenBank/DDBJ databases">
        <authorList>
            <person name="Brunel B."/>
        </authorList>
    </citation>
    <scope>NUCLEOTIDE SEQUENCE [LARGE SCALE GENOMIC DNA]</scope>
    <source>
        <strain evidence="2">STM5069sample</strain>
    </source>
</reference>
<evidence type="ECO:0008006" key="4">
    <source>
        <dbReference type="Google" id="ProtNLM"/>
    </source>
</evidence>
<evidence type="ECO:0000313" key="2">
    <source>
        <dbReference type="EMBL" id="CAH2403766.1"/>
    </source>
</evidence>
<evidence type="ECO:0000256" key="1">
    <source>
        <dbReference type="SAM" id="Phobius"/>
    </source>
</evidence>
<keyword evidence="3" id="KW-1185">Reference proteome</keyword>
<accession>A0ABN8K0E3</accession>
<feature type="transmembrane region" description="Helical" evidence="1">
    <location>
        <begin position="6"/>
        <end position="29"/>
    </location>
</feature>
<keyword evidence="1" id="KW-0812">Transmembrane</keyword>
<name>A0ABN8K0E3_9HYPH</name>
<evidence type="ECO:0000313" key="3">
    <source>
        <dbReference type="Proteomes" id="UP001153050"/>
    </source>
</evidence>
<dbReference type="EMBL" id="CAKXZT010000135">
    <property type="protein sequence ID" value="CAH2403766.1"/>
    <property type="molecule type" value="Genomic_DNA"/>
</dbReference>
<comment type="caution">
    <text evidence="2">The sequence shown here is derived from an EMBL/GenBank/DDBJ whole genome shotgun (WGS) entry which is preliminary data.</text>
</comment>
<sequence>MLDSNAFTVYLFTAFLLAITPGPGIFYVAARTLSGGRSEGIASSLGMVSAGCFMS</sequence>